<evidence type="ECO:0000256" key="1">
    <source>
        <dbReference type="SAM" id="Phobius"/>
    </source>
</evidence>
<name>A0A1W6P0B4_9RHOB</name>
<reference evidence="2 3" key="1">
    <citation type="submission" date="2017-02" db="EMBL/GenBank/DDBJ databases">
        <title>Ketogulonicigenium robustum SPU B003 Genome sequencing and assembly.</title>
        <authorList>
            <person name="Li Y."/>
            <person name="Liu L."/>
            <person name="Wang C."/>
            <person name="Zhang M."/>
            <person name="Zhang T."/>
            <person name="Zhang Y."/>
        </authorList>
    </citation>
    <scope>NUCLEOTIDE SEQUENCE [LARGE SCALE GENOMIC DNA]</scope>
    <source>
        <strain evidence="2 3">SPU_B003</strain>
    </source>
</reference>
<keyword evidence="3" id="KW-1185">Reference proteome</keyword>
<evidence type="ECO:0000313" key="2">
    <source>
        <dbReference type="EMBL" id="ARO14956.1"/>
    </source>
</evidence>
<dbReference type="Proteomes" id="UP000242447">
    <property type="component" value="Chromosome"/>
</dbReference>
<protein>
    <submittedName>
        <fullName evidence="2">Uncharacterized protein</fullName>
    </submittedName>
</protein>
<sequence length="50" mass="5273">MIIGAAIGAWRAKQRGGAVLDMVQWGAVHAVVGMLIATAIFVIILRRLSA</sequence>
<proteinExistence type="predicted"/>
<dbReference type="AlphaFoldDB" id="A0A1W6P0B4"/>
<dbReference type="STRING" id="92947.BVG79_01612"/>
<gene>
    <name evidence="2" type="ORF">BVG79_01612</name>
</gene>
<dbReference type="KEGG" id="kro:BVG79_01612"/>
<feature type="transmembrane region" description="Helical" evidence="1">
    <location>
        <begin position="25"/>
        <end position="45"/>
    </location>
</feature>
<keyword evidence="1" id="KW-0472">Membrane</keyword>
<accession>A0A1W6P0B4</accession>
<dbReference type="EMBL" id="CP019937">
    <property type="protein sequence ID" value="ARO14956.1"/>
    <property type="molecule type" value="Genomic_DNA"/>
</dbReference>
<keyword evidence="1" id="KW-0812">Transmembrane</keyword>
<evidence type="ECO:0000313" key="3">
    <source>
        <dbReference type="Proteomes" id="UP000242447"/>
    </source>
</evidence>
<keyword evidence="1" id="KW-1133">Transmembrane helix</keyword>
<organism evidence="2 3">
    <name type="scientific">Ketogulonicigenium robustum</name>
    <dbReference type="NCBI Taxonomy" id="92947"/>
    <lineage>
        <taxon>Bacteria</taxon>
        <taxon>Pseudomonadati</taxon>
        <taxon>Pseudomonadota</taxon>
        <taxon>Alphaproteobacteria</taxon>
        <taxon>Rhodobacterales</taxon>
        <taxon>Roseobacteraceae</taxon>
        <taxon>Ketogulonicigenium</taxon>
    </lineage>
</organism>